<evidence type="ECO:0000313" key="3">
    <source>
        <dbReference type="Proteomes" id="UP000281468"/>
    </source>
</evidence>
<evidence type="ECO:0000256" key="1">
    <source>
        <dbReference type="SAM" id="MobiDB-lite"/>
    </source>
</evidence>
<comment type="caution">
    <text evidence="2">The sequence shown here is derived from an EMBL/GenBank/DDBJ whole genome shotgun (WGS) entry which is preliminary data.</text>
</comment>
<gene>
    <name evidence="2" type="ORF">D0862_15304</name>
</gene>
<proteinExistence type="predicted"/>
<evidence type="ECO:0000313" key="2">
    <source>
        <dbReference type="EMBL" id="RMY64884.1"/>
    </source>
</evidence>
<feature type="region of interest" description="Disordered" evidence="1">
    <location>
        <begin position="126"/>
        <end position="160"/>
    </location>
</feature>
<feature type="compositionally biased region" description="Polar residues" evidence="1">
    <location>
        <begin position="135"/>
        <end position="146"/>
    </location>
</feature>
<reference evidence="2 3" key="1">
    <citation type="journal article" date="2018" name="BMC Genomics">
        <title>Genomic evidence for intraspecific hybridization in a clonal and extremely halotolerant yeast.</title>
        <authorList>
            <person name="Gostincar C."/>
            <person name="Stajich J.E."/>
            <person name="Zupancic J."/>
            <person name="Zalar P."/>
            <person name="Gunde-Cimerman N."/>
        </authorList>
    </citation>
    <scope>NUCLEOTIDE SEQUENCE [LARGE SCALE GENOMIC DNA]</scope>
    <source>
        <strain evidence="2 3">EXF-171</strain>
    </source>
</reference>
<dbReference type="VEuPathDB" id="FungiDB:BTJ68_14755"/>
<dbReference type="EMBL" id="QWIQ01001496">
    <property type="protein sequence ID" value="RMY64884.1"/>
    <property type="molecule type" value="Genomic_DNA"/>
</dbReference>
<dbReference type="Proteomes" id="UP000281468">
    <property type="component" value="Unassembled WGS sequence"/>
</dbReference>
<dbReference type="AlphaFoldDB" id="A0A3M7DL32"/>
<protein>
    <recommendedName>
        <fullName evidence="4">Retrotransposon gag domain-containing protein</fullName>
    </recommendedName>
</protein>
<organism evidence="2 3">
    <name type="scientific">Hortaea werneckii</name>
    <name type="common">Black yeast</name>
    <name type="synonym">Cladosporium werneckii</name>
    <dbReference type="NCBI Taxonomy" id="91943"/>
    <lineage>
        <taxon>Eukaryota</taxon>
        <taxon>Fungi</taxon>
        <taxon>Dikarya</taxon>
        <taxon>Ascomycota</taxon>
        <taxon>Pezizomycotina</taxon>
        <taxon>Dothideomycetes</taxon>
        <taxon>Dothideomycetidae</taxon>
        <taxon>Mycosphaerellales</taxon>
        <taxon>Teratosphaeriaceae</taxon>
        <taxon>Hortaea</taxon>
    </lineage>
</organism>
<accession>A0A3M7DL32</accession>
<evidence type="ECO:0008006" key="4">
    <source>
        <dbReference type="Google" id="ProtNLM"/>
    </source>
</evidence>
<name>A0A3M7DL32_HORWE</name>
<sequence>MIFFKEEGVRQDTKKTIIASSYLRGQAQQWIRPRLQQALNTFVETIRNIYGLSNDKQVAIRYTAKFREYSTKTSWNDQALTTMYYRGLKDNVKDELMRSSAAQDTLERLIIAAIEIDNKLYERQQEKRHNGQYRGRSSYNPTSWTRGSRRDPNAMELDII</sequence>